<dbReference type="KEGG" id="qsa:O6P43_017934"/>
<dbReference type="InterPro" id="IPR005821">
    <property type="entry name" value="Ion_trans_dom"/>
</dbReference>
<comment type="caution">
    <text evidence="8">The sequence shown here is derived from an EMBL/GenBank/DDBJ whole genome shotgun (WGS) entry which is preliminary data.</text>
</comment>
<keyword evidence="9" id="KW-1185">Reference proteome</keyword>
<keyword evidence="4 6" id="KW-0472">Membrane</keyword>
<comment type="subcellular location">
    <subcellularLocation>
        <location evidence="1">Membrane</location>
        <topology evidence="1">Multi-pass membrane protein</topology>
    </subcellularLocation>
</comment>
<keyword evidence="3 6" id="KW-1133">Transmembrane helix</keyword>
<sequence length="465" mass="53106">MFDSFFKSQYIGGQKEKFVRLDDLDSTLSVPASTGGMKRVGFNLEGLPLPGRGKRNPSKSFRMGVKRGSSGLWTFGQSLRSGVTRAVFPEDLKVSEKKIIDPQDKSLMIWNKIFEVLCIFSVSFDPLFFYLPVINRKSNCLGIDNQLANAAVILRTIFDSFYLIRIGFKFRTAYIAPSSRVFGRGELVIDPAQIAKRYLMRYFIIDFLSVLPIPQIVVWKYFRKMKNSGVLETKTSLLRIVIFQYLPRFVRFIPLNSDVKKSAGVFSENAIVGAIYYLVWFLLASHITGSAWYLLAVERNDACWQKACHATNVCQVAFLYCDNKHKQNYDSWRNISTVVLNSSCNVDDENPKFNYGIYTQAISSSIVESREVFSKFCYCLWWGLQNLSTLGQGLLTSTYPGEVLFSIVIAIAGLVLFALLIGNMQTYLQSITVRLEEMRIKRRDSELWMHHRLLTTRVEGKSKTL</sequence>
<dbReference type="SUPFAM" id="SSF81324">
    <property type="entry name" value="Voltage-gated potassium channels"/>
    <property type="match status" value="1"/>
</dbReference>
<dbReference type="EMBL" id="JARAOO010000007">
    <property type="protein sequence ID" value="KAJ7962749.1"/>
    <property type="molecule type" value="Genomic_DNA"/>
</dbReference>
<evidence type="ECO:0000256" key="6">
    <source>
        <dbReference type="SAM" id="Phobius"/>
    </source>
</evidence>
<dbReference type="GO" id="GO:0016020">
    <property type="term" value="C:membrane"/>
    <property type="evidence" value="ECO:0007669"/>
    <property type="project" value="UniProtKB-SubCell"/>
</dbReference>
<evidence type="ECO:0000313" key="8">
    <source>
        <dbReference type="EMBL" id="KAJ7962749.1"/>
    </source>
</evidence>
<evidence type="ECO:0000256" key="4">
    <source>
        <dbReference type="ARBA" id="ARBA00023136"/>
    </source>
</evidence>
<dbReference type="PANTHER" id="PTHR45651:SF52">
    <property type="entry name" value="CYCLIC NUCLEOTIDE-GATED ION CHANNEL 5-RELATED"/>
    <property type="match status" value="1"/>
</dbReference>
<keyword evidence="2 6" id="KW-0812">Transmembrane</keyword>
<dbReference type="Proteomes" id="UP001163823">
    <property type="component" value="Chromosome 7"/>
</dbReference>
<proteinExistence type="predicted"/>
<keyword evidence="5" id="KW-0407">Ion channel</keyword>
<dbReference type="PANTHER" id="PTHR45651">
    <property type="entry name" value="CYCLIC NUCLEOTIDE-GATED ION CHANNEL 15-RELATED-RELATED"/>
    <property type="match status" value="1"/>
</dbReference>
<accession>A0AAD7LQZ4</accession>
<evidence type="ECO:0000256" key="1">
    <source>
        <dbReference type="ARBA" id="ARBA00004141"/>
    </source>
</evidence>
<name>A0AAD7LQZ4_QUISA</name>
<organism evidence="8 9">
    <name type="scientific">Quillaja saponaria</name>
    <name type="common">Soap bark tree</name>
    <dbReference type="NCBI Taxonomy" id="32244"/>
    <lineage>
        <taxon>Eukaryota</taxon>
        <taxon>Viridiplantae</taxon>
        <taxon>Streptophyta</taxon>
        <taxon>Embryophyta</taxon>
        <taxon>Tracheophyta</taxon>
        <taxon>Spermatophyta</taxon>
        <taxon>Magnoliopsida</taxon>
        <taxon>eudicotyledons</taxon>
        <taxon>Gunneridae</taxon>
        <taxon>Pentapetalae</taxon>
        <taxon>rosids</taxon>
        <taxon>fabids</taxon>
        <taxon>Fabales</taxon>
        <taxon>Quillajaceae</taxon>
        <taxon>Quillaja</taxon>
    </lineage>
</organism>
<gene>
    <name evidence="8" type="ORF">O6P43_017934</name>
</gene>
<evidence type="ECO:0000256" key="5">
    <source>
        <dbReference type="ARBA" id="ARBA00023303"/>
    </source>
</evidence>
<feature type="transmembrane region" description="Helical" evidence="6">
    <location>
        <begin position="202"/>
        <end position="222"/>
    </location>
</feature>
<reference evidence="8" key="1">
    <citation type="journal article" date="2023" name="Science">
        <title>Elucidation of the pathway for biosynthesis of saponin adjuvants from the soapbark tree.</title>
        <authorList>
            <person name="Reed J."/>
            <person name="Orme A."/>
            <person name="El-Demerdash A."/>
            <person name="Owen C."/>
            <person name="Martin L.B.B."/>
            <person name="Misra R.C."/>
            <person name="Kikuchi S."/>
            <person name="Rejzek M."/>
            <person name="Martin A.C."/>
            <person name="Harkess A."/>
            <person name="Leebens-Mack J."/>
            <person name="Louveau T."/>
            <person name="Stephenson M.J."/>
            <person name="Osbourn A."/>
        </authorList>
    </citation>
    <scope>NUCLEOTIDE SEQUENCE</scope>
    <source>
        <tissue evidence="8">Leaf</tissue>
    </source>
</reference>
<keyword evidence="5" id="KW-0813">Transport</keyword>
<evidence type="ECO:0000259" key="7">
    <source>
        <dbReference type="Pfam" id="PF00520"/>
    </source>
</evidence>
<feature type="domain" description="Ion transport" evidence="7">
    <location>
        <begin position="112"/>
        <end position="434"/>
    </location>
</feature>
<protein>
    <submittedName>
        <fullName evidence="8">Cyclic nucleotide-gated ion channel</fullName>
    </submittedName>
</protein>
<evidence type="ECO:0000313" key="9">
    <source>
        <dbReference type="Proteomes" id="UP001163823"/>
    </source>
</evidence>
<dbReference type="Gene3D" id="1.10.287.70">
    <property type="match status" value="1"/>
</dbReference>
<evidence type="ECO:0000256" key="2">
    <source>
        <dbReference type="ARBA" id="ARBA00022692"/>
    </source>
</evidence>
<evidence type="ECO:0000256" key="3">
    <source>
        <dbReference type="ARBA" id="ARBA00022989"/>
    </source>
</evidence>
<feature type="transmembrane region" description="Helical" evidence="6">
    <location>
        <begin position="403"/>
        <end position="421"/>
    </location>
</feature>
<dbReference type="AlphaFoldDB" id="A0AAD7LQZ4"/>
<feature type="transmembrane region" description="Helical" evidence="6">
    <location>
        <begin position="274"/>
        <end position="295"/>
    </location>
</feature>
<dbReference type="GO" id="GO:0005216">
    <property type="term" value="F:monoatomic ion channel activity"/>
    <property type="evidence" value="ECO:0007669"/>
    <property type="project" value="InterPro"/>
</dbReference>
<dbReference type="Pfam" id="PF00520">
    <property type="entry name" value="Ion_trans"/>
    <property type="match status" value="1"/>
</dbReference>
<keyword evidence="5" id="KW-0406">Ion transport</keyword>